<accession>A0A4R6QBT8</accession>
<evidence type="ECO:0000259" key="3">
    <source>
        <dbReference type="PROSITE" id="PS51186"/>
    </source>
</evidence>
<dbReference type="Proteomes" id="UP000295361">
    <property type="component" value="Unassembled WGS sequence"/>
</dbReference>
<dbReference type="Gene3D" id="3.40.630.30">
    <property type="match status" value="1"/>
</dbReference>
<dbReference type="InterPro" id="IPR000182">
    <property type="entry name" value="GNAT_dom"/>
</dbReference>
<dbReference type="InterPro" id="IPR050832">
    <property type="entry name" value="Bact_Acetyltransf"/>
</dbReference>
<gene>
    <name evidence="4" type="ORF">DES47_11764</name>
</gene>
<evidence type="ECO:0000256" key="1">
    <source>
        <dbReference type="ARBA" id="ARBA00022679"/>
    </source>
</evidence>
<keyword evidence="5" id="KW-1185">Reference proteome</keyword>
<dbReference type="AlphaFoldDB" id="A0A4R6QBT8"/>
<proteinExistence type="predicted"/>
<keyword evidence="4" id="KW-0687">Ribonucleoprotein</keyword>
<keyword evidence="2" id="KW-0012">Acyltransferase</keyword>
<dbReference type="SUPFAM" id="SSF55729">
    <property type="entry name" value="Acyl-CoA N-acyltransferases (Nat)"/>
    <property type="match status" value="1"/>
</dbReference>
<keyword evidence="4" id="KW-0689">Ribosomal protein</keyword>
<feature type="domain" description="N-acetyltransferase" evidence="3">
    <location>
        <begin position="8"/>
        <end position="143"/>
    </location>
</feature>
<dbReference type="CDD" id="cd04301">
    <property type="entry name" value="NAT_SF"/>
    <property type="match status" value="1"/>
</dbReference>
<dbReference type="InterPro" id="IPR016181">
    <property type="entry name" value="Acyl_CoA_acyltransferase"/>
</dbReference>
<evidence type="ECO:0000313" key="5">
    <source>
        <dbReference type="Proteomes" id="UP000295361"/>
    </source>
</evidence>
<dbReference type="PROSITE" id="PS51186">
    <property type="entry name" value="GNAT"/>
    <property type="match status" value="1"/>
</dbReference>
<reference evidence="4 5" key="1">
    <citation type="submission" date="2019-03" db="EMBL/GenBank/DDBJ databases">
        <title>Genomic Encyclopedia of Type Strains, Phase IV (KMG-IV): sequencing the most valuable type-strain genomes for metagenomic binning, comparative biology and taxonomic classification.</title>
        <authorList>
            <person name="Goeker M."/>
        </authorList>
    </citation>
    <scope>NUCLEOTIDE SEQUENCE [LARGE SCALE GENOMIC DNA]</scope>
    <source>
        <strain evidence="4 5">DSM 16998</strain>
    </source>
</reference>
<dbReference type="PANTHER" id="PTHR43877">
    <property type="entry name" value="AMINOALKYLPHOSPHONATE N-ACETYLTRANSFERASE-RELATED-RELATED"/>
    <property type="match status" value="1"/>
</dbReference>
<organism evidence="4 5">
    <name type="scientific">Roseateles toxinivorans</name>
    <dbReference type="NCBI Taxonomy" id="270368"/>
    <lineage>
        <taxon>Bacteria</taxon>
        <taxon>Pseudomonadati</taxon>
        <taxon>Pseudomonadota</taxon>
        <taxon>Betaproteobacteria</taxon>
        <taxon>Burkholderiales</taxon>
        <taxon>Sphaerotilaceae</taxon>
        <taxon>Roseateles</taxon>
    </lineage>
</organism>
<evidence type="ECO:0000256" key="2">
    <source>
        <dbReference type="ARBA" id="ARBA00023315"/>
    </source>
</evidence>
<dbReference type="InParanoid" id="A0A4R6QBT8"/>
<dbReference type="GO" id="GO:0005840">
    <property type="term" value="C:ribosome"/>
    <property type="evidence" value="ECO:0007669"/>
    <property type="project" value="UniProtKB-KW"/>
</dbReference>
<name>A0A4R6QBT8_9BURK</name>
<dbReference type="RefSeq" id="WP_166652224.1">
    <property type="nucleotide sequence ID" value="NZ_SNXS01000017.1"/>
</dbReference>
<comment type="caution">
    <text evidence="4">The sequence shown here is derived from an EMBL/GenBank/DDBJ whole genome shotgun (WGS) entry which is preliminary data.</text>
</comment>
<evidence type="ECO:0000313" key="4">
    <source>
        <dbReference type="EMBL" id="TDP59745.1"/>
    </source>
</evidence>
<dbReference type="Pfam" id="PF00583">
    <property type="entry name" value="Acetyltransf_1"/>
    <property type="match status" value="1"/>
</dbReference>
<protein>
    <submittedName>
        <fullName evidence="4">Ribosomal protein S18 acetylase RimI-like enzyme</fullName>
    </submittedName>
</protein>
<dbReference type="EMBL" id="SNXS01000017">
    <property type="protein sequence ID" value="TDP59745.1"/>
    <property type="molecule type" value="Genomic_DNA"/>
</dbReference>
<sequence>MSETLADCTVREARPADAVALHDIYLRAYAHAFPWRALPISLAADSAGEWMLVACRGERLLGFISSQRDHAFIHHLYVDPAFHGRGIGRALLQACLAGLSHRPAALKCVLKNRAALAFYARHGWTAAAAQPADAQDYVLLHLN</sequence>
<keyword evidence="1" id="KW-0808">Transferase</keyword>
<dbReference type="GO" id="GO:0016747">
    <property type="term" value="F:acyltransferase activity, transferring groups other than amino-acyl groups"/>
    <property type="evidence" value="ECO:0007669"/>
    <property type="project" value="InterPro"/>
</dbReference>